<evidence type="ECO:0000256" key="1">
    <source>
        <dbReference type="SAM" id="MobiDB-lite"/>
    </source>
</evidence>
<dbReference type="EMBL" id="JBAHYK010000207">
    <property type="protein sequence ID" value="KAL0576693.1"/>
    <property type="molecule type" value="Genomic_DNA"/>
</dbReference>
<gene>
    <name evidence="2" type="ORF">V5O48_005292</name>
</gene>
<protein>
    <submittedName>
        <fullName evidence="2">Uncharacterized protein</fullName>
    </submittedName>
</protein>
<keyword evidence="3" id="KW-1185">Reference proteome</keyword>
<comment type="caution">
    <text evidence="2">The sequence shown here is derived from an EMBL/GenBank/DDBJ whole genome shotgun (WGS) entry which is preliminary data.</text>
</comment>
<accession>A0ABR3FN51</accession>
<evidence type="ECO:0000313" key="3">
    <source>
        <dbReference type="Proteomes" id="UP001465976"/>
    </source>
</evidence>
<dbReference type="Proteomes" id="UP001465976">
    <property type="component" value="Unassembled WGS sequence"/>
</dbReference>
<evidence type="ECO:0000313" key="2">
    <source>
        <dbReference type="EMBL" id="KAL0576693.1"/>
    </source>
</evidence>
<sequence>MENNVALIIAQVEKDWDSYEGVTVDDSPLDSPVEDIKEGFEKVLAFSDEEIMHLFRSWKAAIDSDLDGTPHLLAALLEGNYRKIPEFSRAKDLKPGHQYMNASLLQEPDRRILAKFAPFAKAYGFDIHLGQAQYLEFGFVELPLGVKDEEYITLDPDTAEFAYDATGEDSKEELTVQHVFSLDGIPMNLKAKDLNEPDAYNLGYEPDRHDVPDIFINGFIADGPKVSKIEPVDDNGVDGPFLIRTWTRRVLLLSPRNSTRTQITLRLESNQWFHHELKFSLSSFVVPCARDLRLVEALLKWLEQETSKPGASREPIAKLQNAATLLVHRARCWYDLDIMTRVVRACTSDTIAIIGPEKLASAYQTFKGDIKAIILQAIETEASQGLHYEVVEKLRIGAQGAQDIALSAWCDEELGTAFGGISKLDVAGVSVIAKRAKEEPNPSLALRDMIQSKFGPVLYSDAHMWKILFKRLAEESTSDSSVFDKAVLPQIVQQCLQRISEELWPFVEAKHSSSLYSPARAVKHVVVFVELCLDYNVTDLPAGYFRRMKKEAAAYSPARHNSAHAYYADLVEEFHCLTKARPEAQTVLAPFFVDAVMEMLPHSSDYGISHSRLKTACLYLDRPSKVFQEWWLNQGRAKKAMTQNQALAAAERFIEIIRNQDRPQNVLMDECFYILRLFVEDAIDRFDPNLLLASHGRQSALDVVKLCRSVDDPRSIPLISRLLVRVLGTPGQVVHIRDGLVPFMKEIQGLLQSHKQSLMDQPYSEFAAEVVMRWISSILRSRPFPEFALEDFKVGCDCELCAKRLAQLFGGGNPEQKKFKMDVSHEERDHLVGELSKIQKFGVSWKVVSVGYTKTVGKPVKLQVERTPKLMQVFKWSKRQAEAQKLFEGLGTLEEQQKIMGSRYGWAKESVAGNRLQTKAANQPTTATLKRSLESTATPQDGRNDNSKRQRVC</sequence>
<proteinExistence type="predicted"/>
<reference evidence="2 3" key="1">
    <citation type="submission" date="2024-02" db="EMBL/GenBank/DDBJ databases">
        <title>A draft genome for the cacao thread blight pathogen Marasmius crinis-equi.</title>
        <authorList>
            <person name="Cohen S.P."/>
            <person name="Baruah I.K."/>
            <person name="Amoako-Attah I."/>
            <person name="Bukari Y."/>
            <person name="Meinhardt L.W."/>
            <person name="Bailey B.A."/>
        </authorList>
    </citation>
    <scope>NUCLEOTIDE SEQUENCE [LARGE SCALE GENOMIC DNA]</scope>
    <source>
        <strain evidence="2 3">GH-76</strain>
    </source>
</reference>
<feature type="compositionally biased region" description="Polar residues" evidence="1">
    <location>
        <begin position="918"/>
        <end position="941"/>
    </location>
</feature>
<feature type="compositionally biased region" description="Basic and acidic residues" evidence="1">
    <location>
        <begin position="942"/>
        <end position="953"/>
    </location>
</feature>
<organism evidence="2 3">
    <name type="scientific">Marasmius crinis-equi</name>
    <dbReference type="NCBI Taxonomy" id="585013"/>
    <lineage>
        <taxon>Eukaryota</taxon>
        <taxon>Fungi</taxon>
        <taxon>Dikarya</taxon>
        <taxon>Basidiomycota</taxon>
        <taxon>Agaricomycotina</taxon>
        <taxon>Agaricomycetes</taxon>
        <taxon>Agaricomycetidae</taxon>
        <taxon>Agaricales</taxon>
        <taxon>Marasmiineae</taxon>
        <taxon>Marasmiaceae</taxon>
        <taxon>Marasmius</taxon>
    </lineage>
</organism>
<feature type="region of interest" description="Disordered" evidence="1">
    <location>
        <begin position="918"/>
        <end position="953"/>
    </location>
</feature>
<name>A0ABR3FN51_9AGAR</name>